<reference evidence="2" key="2">
    <citation type="journal article" date="2017" name="Front. Cell. Infect. Microbiol.">
        <title>Analysis of the Salivary Gland Transcriptome of Unfed and Partially Fed Amblyomma sculptum Ticks and Descriptive Proteome of the Saliva.</title>
        <authorList>
            <person name="Esteves E."/>
            <person name="Maruyama S.R."/>
            <person name="Kawahara R."/>
            <person name="Fujita A."/>
            <person name="Martins L.A."/>
            <person name="Righi A.A."/>
            <person name="Costa F.B."/>
            <person name="Palmisano G."/>
            <person name="Labruna M.B."/>
            <person name="Sa-Nunes A."/>
            <person name="Ribeiro J.M.C."/>
            <person name="Fogaca A.C."/>
        </authorList>
    </citation>
    <scope>NUCLEOTIDE SEQUENCE</scope>
</reference>
<feature type="region of interest" description="Disordered" evidence="1">
    <location>
        <begin position="362"/>
        <end position="388"/>
    </location>
</feature>
<feature type="region of interest" description="Disordered" evidence="1">
    <location>
        <begin position="1222"/>
        <end position="1251"/>
    </location>
</feature>
<proteinExistence type="evidence at transcript level"/>
<feature type="compositionally biased region" description="Polar residues" evidence="1">
    <location>
        <begin position="715"/>
        <end position="725"/>
    </location>
</feature>
<dbReference type="AlphaFoldDB" id="A0A1E1XTA3"/>
<name>A0A1E1XTA3_AMBSC</name>
<feature type="region of interest" description="Disordered" evidence="1">
    <location>
        <begin position="231"/>
        <end position="292"/>
    </location>
</feature>
<feature type="non-terminal residue" evidence="2">
    <location>
        <position position="1251"/>
    </location>
</feature>
<feature type="compositionally biased region" description="Polar residues" evidence="1">
    <location>
        <begin position="244"/>
        <end position="254"/>
    </location>
</feature>
<feature type="compositionally biased region" description="Acidic residues" evidence="1">
    <location>
        <begin position="1238"/>
        <end position="1251"/>
    </location>
</feature>
<feature type="compositionally biased region" description="Low complexity" evidence="1">
    <location>
        <begin position="274"/>
        <end position="292"/>
    </location>
</feature>
<feature type="compositionally biased region" description="Low complexity" evidence="1">
    <location>
        <begin position="231"/>
        <end position="243"/>
    </location>
</feature>
<organism evidence="2">
    <name type="scientific">Amblyomma sculptum</name>
    <name type="common">Tick</name>
    <dbReference type="NCBI Taxonomy" id="1581419"/>
    <lineage>
        <taxon>Eukaryota</taxon>
        <taxon>Metazoa</taxon>
        <taxon>Ecdysozoa</taxon>
        <taxon>Arthropoda</taxon>
        <taxon>Chelicerata</taxon>
        <taxon>Arachnida</taxon>
        <taxon>Acari</taxon>
        <taxon>Parasitiformes</taxon>
        <taxon>Ixodida</taxon>
        <taxon>Ixodoidea</taxon>
        <taxon>Ixodidae</taxon>
        <taxon>Amblyomminae</taxon>
        <taxon>Amblyomma</taxon>
    </lineage>
</organism>
<accession>A0A1E1XTA3</accession>
<evidence type="ECO:0000313" key="2">
    <source>
        <dbReference type="EMBL" id="JAU02503.1"/>
    </source>
</evidence>
<evidence type="ECO:0000256" key="1">
    <source>
        <dbReference type="SAM" id="MobiDB-lite"/>
    </source>
</evidence>
<dbReference type="EMBL" id="GFAA01000932">
    <property type="protein sequence ID" value="JAU02503.1"/>
    <property type="molecule type" value="mRNA"/>
</dbReference>
<sequence>ASEASIGSAISSSAPVAIADSAFSETGAAGMIDTASASTASVTATANEGAPDGLAAAAPLASEGAHAPAVVPASVPSSAVGGTTAMKAERDTAVAATAAAGGARRYAGAVRGRRAFLQASAGGAQAAKGITKVTEASAGSAVNLVASFDTGDSASSVPGAPGLTAAGSTATTTLSTSANAGFAAASTVAVPSPVEGGHIPAVLSASVSSSAAGGTTPTRAASGAAARAAATTASTTKYATTSRGRSTFVQTSGEGTRVSRGEATTSRAPFDSVTSWTAEGATGTSSASTAGASVQPAAGNAADATVPASVTAADAGVSSIEAIPGSAGARTPPVLLAAAPYYPASGAAGTTEVSSSAATATAATGSVSSYTRTATGGNTFARGSSEGQASGVTRALEASVGSAVSSTAKVATGKSASAAPVAAGFTAPANPATSAVTATAIGGVASGSAARAPSVAEGEYTPPVLSASAPSSLAGGAFGTGAEKGTSAAAKAAFGPTTAFGTSMGPSAFVKTSAEAAQEEVGLTTVSEAKVGSEVSMAAPDSAFSLGGAASSTARGNAPTETMAATLGKQLGRSATQTQSAAGGISRLVVPASGLSSAVGNAAGTTAASGTVATGPARRYDRTAKRESVIVRTSSRGAPPTEGLTRASEVSFGSAANSVAPVATGDSASSGPVGAGLTVTEGSTIAKAGAAGLSAAAAPLSAEGGALRAVALASVRSSPVGSTTEQKAESGTAGGDTKATSPAKGYARPGRVGTFFVQSSARAQAAKGVTKASEASIGSPANSVPPVATEISDSSGYGATGLRPTGSTATVAVAATYNEGNAGGSASVAPSEAERDVPAVVSASVLSSAAGGATATTAESGAAVPTTAAITATSRYATTGRGRRALVRTSVGEGTETSGGVTKTSAAPVSSVVGWTVEGATGASTASTAGAAVLPAGGRPAAATMPASVTGAADFVSGRTPSLLPAAAPYAAAGGASVPTGVSGAAAAALPLTGSFGRYGWTRSGRSTFVQTSSGGARSEDGFMRASESSIGSEASSLAPVAIADSAFSGTGAAGMTATASASTASVTATDNGGAGGRLAAAAPSASEGGHEPAVLSVSVPTSSLSGAAETRAEIGSAAATRTATASTTRYATTAGGRSTFFQTSAGLGTEATEEVTASSSVPGSSVAAPAAGGGLVTVAGGASVAVPTRPFAPGRAVASFSTADGESSGTTIQAAAIKENTPAAEAAVTATSTGFPEADEEPISEEEIEG</sequence>
<feature type="region of interest" description="Disordered" evidence="1">
    <location>
        <begin position="715"/>
        <end position="746"/>
    </location>
</feature>
<feature type="non-terminal residue" evidence="2">
    <location>
        <position position="1"/>
    </location>
</feature>
<reference evidence="2" key="1">
    <citation type="submission" date="2016-09" db="EMBL/GenBank/DDBJ databases">
        <authorList>
            <person name="Capua I."/>
            <person name="De Benedictis P."/>
            <person name="Joannis T."/>
            <person name="Lombin L.H."/>
            <person name="Cattoli G."/>
        </authorList>
    </citation>
    <scope>NUCLEOTIDE SEQUENCE</scope>
</reference>
<feature type="compositionally biased region" description="Polar residues" evidence="1">
    <location>
        <begin position="370"/>
        <end position="388"/>
    </location>
</feature>
<protein>
    <submittedName>
        <fullName evidence="2">Putative lpxtg-motif cell wall anchor domain protein</fullName>
    </submittedName>
</protein>